<gene>
    <name evidence="2" type="ORF">GTHE00462_LOCUS40758</name>
</gene>
<dbReference type="EMBL" id="HBKN01052210">
    <property type="protein sequence ID" value="CAE2342960.1"/>
    <property type="molecule type" value="Transcribed_RNA"/>
</dbReference>
<feature type="compositionally biased region" description="Basic and acidic residues" evidence="1">
    <location>
        <begin position="51"/>
        <end position="65"/>
    </location>
</feature>
<feature type="region of interest" description="Disordered" evidence="1">
    <location>
        <begin position="50"/>
        <end position="69"/>
    </location>
</feature>
<organism evidence="2">
    <name type="scientific">Guillardia theta</name>
    <name type="common">Cryptophyte</name>
    <name type="synonym">Cryptomonas phi</name>
    <dbReference type="NCBI Taxonomy" id="55529"/>
    <lineage>
        <taxon>Eukaryota</taxon>
        <taxon>Cryptophyceae</taxon>
        <taxon>Pyrenomonadales</taxon>
        <taxon>Geminigeraceae</taxon>
        <taxon>Guillardia</taxon>
    </lineage>
</organism>
<name>A0A7S4PQX7_GUITH</name>
<sequence length="331" mass="38595">MNKLKTISCMMGKTTPRLSRSYSFHVLHPQMRRIRPVAPRLHMPWLRQGRHFSEGPESGPERKEGAANAQSKVDCTWGFKSRDAILEVLDDNRQISQQMLFSSMMPLKKLNISKEGIEMGTIHAFLCIAEMYRSRDESKFEIHSSSILNGGLAMQFAKQARSMKHAGLYPSIQFRDLKSSLLYSIVTFEEVVPDFEGHWSVRFFGKNMLSSFITIASSYLQLAQTMQPVHLQVTMHIKGRQRISFVNLEQWEHRPPMIDETSSDDTGFEDFDHVWLLEAMIDWKDFIQMNQMPTGFESGEDHENIQYRWIVKDINEHMETIGEQSKWNIRW</sequence>
<evidence type="ECO:0000256" key="1">
    <source>
        <dbReference type="SAM" id="MobiDB-lite"/>
    </source>
</evidence>
<protein>
    <submittedName>
        <fullName evidence="2">Uncharacterized protein</fullName>
    </submittedName>
</protein>
<reference evidence="2" key="1">
    <citation type="submission" date="2021-01" db="EMBL/GenBank/DDBJ databases">
        <authorList>
            <person name="Corre E."/>
            <person name="Pelletier E."/>
            <person name="Niang G."/>
            <person name="Scheremetjew M."/>
            <person name="Finn R."/>
            <person name="Kale V."/>
            <person name="Holt S."/>
            <person name="Cochrane G."/>
            <person name="Meng A."/>
            <person name="Brown T."/>
            <person name="Cohen L."/>
        </authorList>
    </citation>
    <scope>NUCLEOTIDE SEQUENCE</scope>
    <source>
        <strain evidence="2">CCMP 2712</strain>
    </source>
</reference>
<proteinExistence type="predicted"/>
<accession>A0A7S4PQX7</accession>
<evidence type="ECO:0000313" key="2">
    <source>
        <dbReference type="EMBL" id="CAE2342960.1"/>
    </source>
</evidence>
<dbReference type="AlphaFoldDB" id="A0A7S4PQX7"/>